<dbReference type="PANTHER" id="PTHR31153">
    <property type="entry name" value="CALMODULIN CALCIUM-DEPENDENT NAD KINASE"/>
    <property type="match status" value="1"/>
</dbReference>
<proteinExistence type="predicted"/>
<evidence type="ECO:0000313" key="1">
    <source>
        <dbReference type="EMBL" id="KAG7591054.1"/>
    </source>
</evidence>
<protein>
    <submittedName>
        <fullName evidence="1">Uncharacterized protein</fullName>
    </submittedName>
</protein>
<organism evidence="1 2">
    <name type="scientific">Arabidopsis thaliana x Arabidopsis arenosa</name>
    <dbReference type="NCBI Taxonomy" id="1240361"/>
    <lineage>
        <taxon>Eukaryota</taxon>
        <taxon>Viridiplantae</taxon>
        <taxon>Streptophyta</taxon>
        <taxon>Embryophyta</taxon>
        <taxon>Tracheophyta</taxon>
        <taxon>Spermatophyta</taxon>
        <taxon>Magnoliopsida</taxon>
        <taxon>eudicotyledons</taxon>
        <taxon>Gunneridae</taxon>
        <taxon>Pentapetalae</taxon>
        <taxon>rosids</taxon>
        <taxon>malvids</taxon>
        <taxon>Brassicales</taxon>
        <taxon>Brassicaceae</taxon>
        <taxon>Camelineae</taxon>
        <taxon>Arabidopsis</taxon>
    </lineage>
</organism>
<sequence>MLQTAELVHQSSTDAASSLLVTALNEGRDVIMDGTLSWEPFVEQMIEMARNVHKQKYRMGVGYKVSEDGTITEKYWEEEEETKENGKQKIFKPYRIELVGVVCDAYLAVARGIRRALMVKRAVRVKPQLNSHKRFANAFPKYCELVDNARLYCTNAVGGPPRLIAWKDGNSKLLVDPEDFECLKRVSSLNPDAESIYELYPDPSQLSKPGSVWNDVVLVPSRPKVQKELSDAIRRIEKAQPKN</sequence>
<dbReference type="PANTHER" id="PTHR31153:SF1">
    <property type="entry name" value="CALMODULIN CALCIUM-DEPENDENT NAD KINASE"/>
    <property type="match status" value="1"/>
</dbReference>
<accession>A0A8T2C1R9</accession>
<dbReference type="EMBL" id="JAEFBK010000006">
    <property type="protein sequence ID" value="KAG7591054.1"/>
    <property type="molecule type" value="Genomic_DNA"/>
</dbReference>
<dbReference type="AlphaFoldDB" id="A0A8T2C1R9"/>
<name>A0A8T2C1R9_9BRAS</name>
<dbReference type="Proteomes" id="UP000694240">
    <property type="component" value="Chromosome 6"/>
</dbReference>
<reference evidence="1 2" key="1">
    <citation type="submission" date="2020-12" db="EMBL/GenBank/DDBJ databases">
        <title>Concerted genomic and epigenomic changes stabilize Arabidopsis allopolyploids.</title>
        <authorList>
            <person name="Chen Z."/>
        </authorList>
    </citation>
    <scope>NUCLEOTIDE SEQUENCE [LARGE SCALE GENOMIC DNA]</scope>
    <source>
        <strain evidence="1">Allo738</strain>
        <tissue evidence="1">Leaf</tissue>
    </source>
</reference>
<evidence type="ECO:0000313" key="2">
    <source>
        <dbReference type="Proteomes" id="UP000694240"/>
    </source>
</evidence>
<gene>
    <name evidence="1" type="ORF">ISN45_Aa01g001250</name>
</gene>
<dbReference type="InterPro" id="IPR044802">
    <property type="entry name" value="NADKc-like"/>
</dbReference>
<comment type="caution">
    <text evidence="1">The sequence shown here is derived from an EMBL/GenBank/DDBJ whole genome shotgun (WGS) entry which is preliminary data.</text>
</comment>
<keyword evidence="2" id="KW-1185">Reference proteome</keyword>